<feature type="region of interest" description="Disordered" evidence="1">
    <location>
        <begin position="117"/>
        <end position="140"/>
    </location>
</feature>
<dbReference type="InterPro" id="IPR010234">
    <property type="entry name" value="Phasin_subfam-2"/>
</dbReference>
<comment type="caution">
    <text evidence="3">The sequence shown here is derived from an EMBL/GenBank/DDBJ whole genome shotgun (WGS) entry which is preliminary data.</text>
</comment>
<sequence length="140" mass="14941">MPTPSYEIPSDMRDMAEKSVDQASRAFDGFMTAAQKAAGQADTTAATVQSNAKSMGTKAMGFAETNVRSAFDLARKLVRAKDLQEVLALQSDYAKSQMTTIQEQAKELGSIMQTTAQGMAQTAGQSMKSAADEVMNKTQG</sequence>
<dbReference type="InterPro" id="IPR018968">
    <property type="entry name" value="Phasin"/>
</dbReference>
<evidence type="ECO:0000256" key="1">
    <source>
        <dbReference type="SAM" id="MobiDB-lite"/>
    </source>
</evidence>
<gene>
    <name evidence="3" type="ORF">D3273_19885</name>
</gene>
<organism evidence="3 4">
    <name type="scientific">Lichenibacterium minor</name>
    <dbReference type="NCBI Taxonomy" id="2316528"/>
    <lineage>
        <taxon>Bacteria</taxon>
        <taxon>Pseudomonadati</taxon>
        <taxon>Pseudomonadota</taxon>
        <taxon>Alphaproteobacteria</taxon>
        <taxon>Hyphomicrobiales</taxon>
        <taxon>Lichenihabitantaceae</taxon>
        <taxon>Lichenibacterium</taxon>
    </lineage>
</organism>
<proteinExistence type="predicted"/>
<dbReference type="OrthoDB" id="7856369at2"/>
<dbReference type="Pfam" id="PF09361">
    <property type="entry name" value="Phasin_2"/>
    <property type="match status" value="1"/>
</dbReference>
<keyword evidence="4" id="KW-1185">Reference proteome</keyword>
<reference evidence="3 4" key="1">
    <citation type="submission" date="2018-12" db="EMBL/GenBank/DDBJ databases">
        <authorList>
            <person name="Grouzdev D.S."/>
            <person name="Krutkina M.S."/>
        </authorList>
    </citation>
    <scope>NUCLEOTIDE SEQUENCE [LARGE SCALE GENOMIC DNA]</scope>
    <source>
        <strain evidence="3 4">RmlP026</strain>
    </source>
</reference>
<dbReference type="NCBIfam" id="TIGR01985">
    <property type="entry name" value="phasin_2"/>
    <property type="match status" value="1"/>
</dbReference>
<dbReference type="AlphaFoldDB" id="A0A4V1RU81"/>
<reference evidence="3 4" key="2">
    <citation type="submission" date="2019-02" db="EMBL/GenBank/DDBJ databases">
        <title>'Lichenibacterium ramalinii' gen. nov. sp. nov., 'Lichenibacterium minor' gen. nov. sp. nov.</title>
        <authorList>
            <person name="Pankratov T."/>
        </authorList>
    </citation>
    <scope>NUCLEOTIDE SEQUENCE [LARGE SCALE GENOMIC DNA]</scope>
    <source>
        <strain evidence="3 4">RmlP026</strain>
    </source>
</reference>
<dbReference type="EMBL" id="QYBB01000029">
    <property type="protein sequence ID" value="RYC30234.1"/>
    <property type="molecule type" value="Genomic_DNA"/>
</dbReference>
<feature type="compositionally biased region" description="Polar residues" evidence="1">
    <location>
        <begin position="117"/>
        <end position="128"/>
    </location>
</feature>
<name>A0A4V1RU81_9HYPH</name>
<feature type="compositionally biased region" description="Basic and acidic residues" evidence="1">
    <location>
        <begin position="130"/>
        <end position="140"/>
    </location>
</feature>
<evidence type="ECO:0000313" key="3">
    <source>
        <dbReference type="EMBL" id="RYC30234.1"/>
    </source>
</evidence>
<evidence type="ECO:0000259" key="2">
    <source>
        <dbReference type="Pfam" id="PF09361"/>
    </source>
</evidence>
<protein>
    <submittedName>
        <fullName evidence="3">Phasin</fullName>
    </submittedName>
</protein>
<feature type="domain" description="Phasin" evidence="2">
    <location>
        <begin position="30"/>
        <end position="124"/>
    </location>
</feature>
<evidence type="ECO:0000313" key="4">
    <source>
        <dbReference type="Proteomes" id="UP000290759"/>
    </source>
</evidence>
<dbReference type="RefSeq" id="WP_129228637.1">
    <property type="nucleotide sequence ID" value="NZ_QYBB01000029.1"/>
</dbReference>
<dbReference type="Proteomes" id="UP000290759">
    <property type="component" value="Unassembled WGS sequence"/>
</dbReference>
<accession>A0A4V1RU81</accession>